<comment type="caution">
    <text evidence="3">The sequence shown here is derived from an EMBL/GenBank/DDBJ whole genome shotgun (WGS) entry which is preliminary data.</text>
</comment>
<evidence type="ECO:0000256" key="2">
    <source>
        <dbReference type="SAM" id="SignalP"/>
    </source>
</evidence>
<dbReference type="EMBL" id="SLUK01000008">
    <property type="protein sequence ID" value="TCL42812.1"/>
    <property type="molecule type" value="Genomic_DNA"/>
</dbReference>
<dbReference type="InterPro" id="IPR028994">
    <property type="entry name" value="Integrin_alpha_N"/>
</dbReference>
<feature type="signal peptide" evidence="2">
    <location>
        <begin position="1"/>
        <end position="21"/>
    </location>
</feature>
<organism evidence="3 4">
    <name type="scientific">Harryflintia acetispora</name>
    <dbReference type="NCBI Taxonomy" id="1849041"/>
    <lineage>
        <taxon>Bacteria</taxon>
        <taxon>Bacillati</taxon>
        <taxon>Bacillota</taxon>
        <taxon>Clostridia</taxon>
        <taxon>Eubacteriales</taxon>
        <taxon>Oscillospiraceae</taxon>
        <taxon>Harryflintia</taxon>
    </lineage>
</organism>
<reference evidence="3 4" key="1">
    <citation type="submission" date="2019-03" db="EMBL/GenBank/DDBJ databases">
        <title>Genomic Encyclopedia of Type Strains, Phase IV (KMG-IV): sequencing the most valuable type-strain genomes for metagenomic binning, comparative biology and taxonomic classification.</title>
        <authorList>
            <person name="Goeker M."/>
        </authorList>
    </citation>
    <scope>NUCLEOTIDE SEQUENCE [LARGE SCALE GENOMIC DNA]</scope>
    <source>
        <strain evidence="3 4">DSM 100433</strain>
    </source>
</reference>
<dbReference type="PROSITE" id="PS51257">
    <property type="entry name" value="PROKAR_LIPOPROTEIN"/>
    <property type="match status" value="1"/>
</dbReference>
<evidence type="ECO:0000313" key="3">
    <source>
        <dbReference type="EMBL" id="TCL42812.1"/>
    </source>
</evidence>
<gene>
    <name evidence="3" type="ORF">EDD78_108125</name>
</gene>
<keyword evidence="4" id="KW-1185">Reference proteome</keyword>
<evidence type="ECO:0008006" key="5">
    <source>
        <dbReference type="Google" id="ProtNLM"/>
    </source>
</evidence>
<proteinExistence type="predicted"/>
<dbReference type="RefSeq" id="WP_132084837.1">
    <property type="nucleotide sequence ID" value="NZ_SLUK01000008.1"/>
</dbReference>
<accession>A0A9X8Y7T6</accession>
<protein>
    <recommendedName>
        <fullName evidence="5">VCBS repeat-containing protein</fullName>
    </recommendedName>
</protein>
<keyword evidence="2" id="KW-0732">Signal</keyword>
<sequence length="263" mass="27987">MRRLVPLVLSGLLLLAGCAGAPGQQNDVPPPGAAPESAPEEPAPMAGAPRDELLERLSEAANSFVNGEDFVPWQYNLGLYDFDGDGSPELIVGSYGNFSGTHTLLRLTEDAYEVVGDYEVPNGSCEFYPAASGDGLVLIGKGGHGTQEIVLESALRLLPEPDEAGGLLDVWQRTYTLFGGDDAQSACTVTHNGEEQAACQSPQDPEAAAFDARFAHGDTPALVAMEEEAFFAGTEDNGEILLPVPQEELRTRIDALLERLEKD</sequence>
<feature type="region of interest" description="Disordered" evidence="1">
    <location>
        <begin position="23"/>
        <end position="47"/>
    </location>
</feature>
<dbReference type="AlphaFoldDB" id="A0A9X8Y7T6"/>
<dbReference type="SUPFAM" id="SSF69318">
    <property type="entry name" value="Integrin alpha N-terminal domain"/>
    <property type="match status" value="1"/>
</dbReference>
<evidence type="ECO:0000313" key="4">
    <source>
        <dbReference type="Proteomes" id="UP000294682"/>
    </source>
</evidence>
<dbReference type="Proteomes" id="UP000294682">
    <property type="component" value="Unassembled WGS sequence"/>
</dbReference>
<feature type="chain" id="PRO_5040757099" description="VCBS repeat-containing protein" evidence="2">
    <location>
        <begin position="22"/>
        <end position="263"/>
    </location>
</feature>
<evidence type="ECO:0000256" key="1">
    <source>
        <dbReference type="SAM" id="MobiDB-lite"/>
    </source>
</evidence>
<name>A0A9X8Y7T6_9FIRM</name>